<dbReference type="PANTHER" id="PTHR21240:SF30">
    <property type="entry name" value="AMIDOHYDROLASE-RELATED DOMAIN-CONTAINING PROTEIN-RELATED"/>
    <property type="match status" value="1"/>
</dbReference>
<accession>A0ABR3SV31</accession>
<evidence type="ECO:0000256" key="1">
    <source>
        <dbReference type="ARBA" id="ARBA00022793"/>
    </source>
</evidence>
<keyword evidence="2 3" id="KW-0456">Lyase</keyword>
<evidence type="ECO:0000256" key="2">
    <source>
        <dbReference type="ARBA" id="ARBA00023239"/>
    </source>
</evidence>
<protein>
    <recommendedName>
        <fullName evidence="4">Amidohydrolase-related domain-containing protein</fullName>
    </recommendedName>
</protein>
<dbReference type="InterPro" id="IPR032465">
    <property type="entry name" value="ACMSD"/>
</dbReference>
<comment type="caution">
    <text evidence="5">The sequence shown here is derived from an EMBL/GenBank/DDBJ whole genome shotgun (WGS) entry which is preliminary data.</text>
</comment>
<dbReference type="SUPFAM" id="SSF51556">
    <property type="entry name" value="Metallo-dependent hydrolases"/>
    <property type="match status" value="1"/>
</dbReference>
<proteinExistence type="inferred from homology"/>
<feature type="domain" description="Amidohydrolase-related" evidence="4">
    <location>
        <begin position="78"/>
        <end position="304"/>
    </location>
</feature>
<evidence type="ECO:0000256" key="3">
    <source>
        <dbReference type="RuleBase" id="RU366045"/>
    </source>
</evidence>
<sequence>MAPSIPAITLEEHFLTAASAEKLDSGEHSTIGFLSGLTGRNLRTGLVDVGALRMQSMDEANISRQIVSHINMVPPTPSEAAAINDELCRTTRAHPARFAGFAALPLSDPEAAARELKRAVTDLGFVEALVENHVADRYYDDGSFWPVFQQAVELDVPIYIHPTFPTEEMIRVNYRGNYDQASASSIGAWVFGWHAEVAVHILRLYASGFFDVHPKIKLVIGHMGETLPFMIARIQQWEAGFKEVKRSFVDVWRTNIYVTTSGFFTLPPLRCLLDTMPVDHIMYSVDYPFNTNEEGASFLEQIEKERVFDGYGGGRSLSRIREGKCGEVVQAEIEEPRRALYGSKLL</sequence>
<dbReference type="InterPro" id="IPR006680">
    <property type="entry name" value="Amidohydro-rel"/>
</dbReference>
<evidence type="ECO:0000313" key="6">
    <source>
        <dbReference type="Proteomes" id="UP001521116"/>
    </source>
</evidence>
<dbReference type="PANTHER" id="PTHR21240">
    <property type="entry name" value="2-AMINO-3-CARBOXYLMUCONATE-6-SEMIALDEHYDE DECARBOXYLASE"/>
    <property type="match status" value="1"/>
</dbReference>
<evidence type="ECO:0000259" key="4">
    <source>
        <dbReference type="Pfam" id="PF04909"/>
    </source>
</evidence>
<name>A0ABR3SV31_9PEZI</name>
<dbReference type="EMBL" id="JAJVDC020000047">
    <property type="protein sequence ID" value="KAL1630419.1"/>
    <property type="molecule type" value="Genomic_DNA"/>
</dbReference>
<comment type="similarity">
    <text evidence="3">Belongs to the metallo-dependent hydrolases superfamily.</text>
</comment>
<evidence type="ECO:0000313" key="5">
    <source>
        <dbReference type="EMBL" id="KAL1630419.1"/>
    </source>
</evidence>
<dbReference type="Pfam" id="PF04909">
    <property type="entry name" value="Amidohydro_2"/>
    <property type="match status" value="1"/>
</dbReference>
<gene>
    <name evidence="5" type="ORF">SLS56_004947</name>
</gene>
<keyword evidence="1 3" id="KW-0210">Decarboxylase</keyword>
<reference evidence="5 6" key="1">
    <citation type="submission" date="2024-02" db="EMBL/GenBank/DDBJ databases">
        <title>De novo assembly and annotation of 12 fungi associated with fruit tree decline syndrome in Ontario, Canada.</title>
        <authorList>
            <person name="Sulman M."/>
            <person name="Ellouze W."/>
            <person name="Ilyukhin E."/>
        </authorList>
    </citation>
    <scope>NUCLEOTIDE SEQUENCE [LARGE SCALE GENOMIC DNA]</scope>
    <source>
        <strain evidence="5 6">M1-105</strain>
    </source>
</reference>
<organism evidence="5 6">
    <name type="scientific">Neofusicoccum ribis</name>
    <dbReference type="NCBI Taxonomy" id="45134"/>
    <lineage>
        <taxon>Eukaryota</taxon>
        <taxon>Fungi</taxon>
        <taxon>Dikarya</taxon>
        <taxon>Ascomycota</taxon>
        <taxon>Pezizomycotina</taxon>
        <taxon>Dothideomycetes</taxon>
        <taxon>Dothideomycetes incertae sedis</taxon>
        <taxon>Botryosphaeriales</taxon>
        <taxon>Botryosphaeriaceae</taxon>
        <taxon>Neofusicoccum</taxon>
    </lineage>
</organism>
<dbReference type="InterPro" id="IPR032466">
    <property type="entry name" value="Metal_Hydrolase"/>
</dbReference>
<dbReference type="Gene3D" id="3.20.20.140">
    <property type="entry name" value="Metal-dependent hydrolases"/>
    <property type="match status" value="1"/>
</dbReference>
<keyword evidence="6" id="KW-1185">Reference proteome</keyword>
<dbReference type="Proteomes" id="UP001521116">
    <property type="component" value="Unassembled WGS sequence"/>
</dbReference>